<comment type="caution">
    <text evidence="1">The sequence shown here is derived from an EMBL/GenBank/DDBJ whole genome shotgun (WGS) entry which is preliminary data.</text>
</comment>
<organism evidence="1 2">
    <name type="scientific">Burkholderia latens</name>
    <dbReference type="NCBI Taxonomy" id="488446"/>
    <lineage>
        <taxon>Bacteria</taxon>
        <taxon>Pseudomonadati</taxon>
        <taxon>Pseudomonadota</taxon>
        <taxon>Betaproteobacteria</taxon>
        <taxon>Burkholderiales</taxon>
        <taxon>Burkholderiaceae</taxon>
        <taxon>Burkholderia</taxon>
        <taxon>Burkholderia cepacia complex</taxon>
    </lineage>
</organism>
<name>A0AAP1C402_9BURK</name>
<gene>
    <name evidence="1" type="ORF">WI41_20505</name>
</gene>
<sequence>MRHARHGSHAARGRPSCSCGVAHNVDTGAGRPLRGGAVMQLRASYRRLRSLDLFAGLIV</sequence>
<proteinExistence type="predicted"/>
<evidence type="ECO:0000313" key="1">
    <source>
        <dbReference type="EMBL" id="KVA04482.1"/>
    </source>
</evidence>
<protein>
    <submittedName>
        <fullName evidence="1">Uncharacterized protein</fullName>
    </submittedName>
</protein>
<dbReference type="EMBL" id="LOTQ01000030">
    <property type="protein sequence ID" value="KVA04482.1"/>
    <property type="molecule type" value="Genomic_DNA"/>
</dbReference>
<dbReference type="Proteomes" id="UP000056450">
    <property type="component" value="Unassembled WGS sequence"/>
</dbReference>
<accession>A0AAP1C402</accession>
<evidence type="ECO:0000313" key="2">
    <source>
        <dbReference type="Proteomes" id="UP000056450"/>
    </source>
</evidence>
<reference evidence="1 2" key="1">
    <citation type="submission" date="2015-11" db="EMBL/GenBank/DDBJ databases">
        <title>Expanding the genomic diversity of Burkholderia species for the development of highly accurate diagnostics.</title>
        <authorList>
            <person name="Sahl J."/>
            <person name="Keim P."/>
            <person name="Wagner D."/>
        </authorList>
    </citation>
    <scope>NUCLEOTIDE SEQUENCE [LARGE SCALE GENOMIC DNA]</scope>
    <source>
        <strain evidence="1 2">RF32-BP12</strain>
    </source>
</reference>
<dbReference type="AlphaFoldDB" id="A0AAP1C402"/>